<dbReference type="Proteomes" id="UP001172684">
    <property type="component" value="Unassembled WGS sequence"/>
</dbReference>
<protein>
    <submittedName>
        <fullName evidence="2">Uncharacterized protein</fullName>
    </submittedName>
</protein>
<evidence type="ECO:0000256" key="1">
    <source>
        <dbReference type="SAM" id="Phobius"/>
    </source>
</evidence>
<organism evidence="2 3">
    <name type="scientific">Coniosporium apollinis</name>
    <dbReference type="NCBI Taxonomy" id="61459"/>
    <lineage>
        <taxon>Eukaryota</taxon>
        <taxon>Fungi</taxon>
        <taxon>Dikarya</taxon>
        <taxon>Ascomycota</taxon>
        <taxon>Pezizomycotina</taxon>
        <taxon>Dothideomycetes</taxon>
        <taxon>Dothideomycetes incertae sedis</taxon>
        <taxon>Coniosporium</taxon>
    </lineage>
</organism>
<keyword evidence="3" id="KW-1185">Reference proteome</keyword>
<dbReference type="EMBL" id="JAPDRL010000230">
    <property type="protein sequence ID" value="KAJ9654528.1"/>
    <property type="molecule type" value="Genomic_DNA"/>
</dbReference>
<comment type="caution">
    <text evidence="2">The sequence shown here is derived from an EMBL/GenBank/DDBJ whole genome shotgun (WGS) entry which is preliminary data.</text>
</comment>
<evidence type="ECO:0000313" key="3">
    <source>
        <dbReference type="Proteomes" id="UP001172684"/>
    </source>
</evidence>
<feature type="transmembrane region" description="Helical" evidence="1">
    <location>
        <begin position="121"/>
        <end position="144"/>
    </location>
</feature>
<feature type="transmembrane region" description="Helical" evidence="1">
    <location>
        <begin position="12"/>
        <end position="31"/>
    </location>
</feature>
<accession>A0ABQ9NI06</accession>
<sequence length="582" mass="64485">MAKYRALFSTPGALQAVTVLLAAAIVSLFPVLSNLSLILPTRYGLKTTQQIVNFLVPVIAIGLGILFKDCLGRTNEAESALALDRSSLTLGRLEMHTAAARESLLKLTTGFFRVKAARGRACLYMCSLLAFAALTWVLSIVFVVEIQTISPNLFWNQSLSDLNGERYEPRHARLPADIPDDTDACNRNLGSPNCTYVLSVAPLSSMLVTHTPYHIAGVRFHANYQGPRGIPYDFLEQFVEEPLLLASSTRSHITAYEYVPITRDDGTYVVTVDPDTPYAYQVPRVSGDNGTTTTWTIVNSRHPNKTRETVISEAGPRTNLLSQLMYGTNATSNITTVVCTLDTRWYWSWTLFRYSNNTFQVGAPGVIPCSNDLSLSWCEYLQQYPAYKNLEYAIEGATTVFSSISGYSKYINRDPDYMIDSAAMLANPGQIIYSNVTYLRDYAESNGMTELEVLLSAIYGVVTTMHSSTQKDVTPTSRILKVTNRHYYQVTVDWTAITIVAAVAASAIFICTVWQAACWARATILLGGYKPDRDLTQPLNLMAYSTLVVEDLKAMMADDEEKKLRARGEDKVKFGPNGVVYG</sequence>
<proteinExistence type="predicted"/>
<evidence type="ECO:0000313" key="2">
    <source>
        <dbReference type="EMBL" id="KAJ9654528.1"/>
    </source>
</evidence>
<keyword evidence="1" id="KW-1133">Transmembrane helix</keyword>
<keyword evidence="1" id="KW-0812">Transmembrane</keyword>
<reference evidence="2" key="1">
    <citation type="submission" date="2022-10" db="EMBL/GenBank/DDBJ databases">
        <title>Culturing micro-colonial fungi from biological soil crusts in the Mojave desert and describing Neophaeococcomyces mojavensis, and introducing the new genera and species Taxawa tesnikishii.</title>
        <authorList>
            <person name="Kurbessoian T."/>
            <person name="Stajich J.E."/>
        </authorList>
    </citation>
    <scope>NUCLEOTIDE SEQUENCE</scope>
    <source>
        <strain evidence="2">TK_1</strain>
    </source>
</reference>
<name>A0ABQ9NI06_9PEZI</name>
<gene>
    <name evidence="2" type="ORF">H2201_008989</name>
</gene>
<keyword evidence="1" id="KW-0472">Membrane</keyword>
<feature type="transmembrane region" description="Helical" evidence="1">
    <location>
        <begin position="51"/>
        <end position="67"/>
    </location>
</feature>
<feature type="transmembrane region" description="Helical" evidence="1">
    <location>
        <begin position="494"/>
        <end position="520"/>
    </location>
</feature>